<keyword evidence="7 9" id="KW-0275">Fatty acid biosynthesis</keyword>
<dbReference type="SUPFAM" id="SSF51230">
    <property type="entry name" value="Single hybrid motif"/>
    <property type="match status" value="1"/>
</dbReference>
<evidence type="ECO:0000256" key="8">
    <source>
        <dbReference type="ARBA" id="ARBA00023267"/>
    </source>
</evidence>
<dbReference type="Pfam" id="PF00364">
    <property type="entry name" value="Biotin_lipoyl"/>
    <property type="match status" value="1"/>
</dbReference>
<keyword evidence="4 9" id="KW-0444">Lipid biosynthesis</keyword>
<dbReference type="CDD" id="cd06850">
    <property type="entry name" value="biotinyl_domain"/>
    <property type="match status" value="1"/>
</dbReference>
<evidence type="ECO:0000256" key="4">
    <source>
        <dbReference type="ARBA" id="ARBA00022516"/>
    </source>
</evidence>
<proteinExistence type="predicted"/>
<keyword evidence="5 9" id="KW-0276">Fatty acid metabolism</keyword>
<evidence type="ECO:0000256" key="7">
    <source>
        <dbReference type="ARBA" id="ARBA00023160"/>
    </source>
</evidence>
<protein>
    <recommendedName>
        <fullName evidence="3 9">Biotin carboxyl carrier protein of acetyl-CoA carboxylase</fullName>
    </recommendedName>
</protein>
<dbReference type="PANTHER" id="PTHR45266:SF3">
    <property type="entry name" value="OXALOACETATE DECARBOXYLASE ALPHA CHAIN"/>
    <property type="match status" value="1"/>
</dbReference>
<comment type="function">
    <text evidence="1 9">This protein is a component of the acetyl coenzyme A carboxylase complex; first, biotin carboxylase catalyzes the carboxylation of the carrier protein and then the transcarboxylase transfers the carboxyl group to form malonyl-CoA.</text>
</comment>
<evidence type="ECO:0000256" key="5">
    <source>
        <dbReference type="ARBA" id="ARBA00022832"/>
    </source>
</evidence>
<dbReference type="UniPathway" id="UPA00094"/>
<keyword evidence="8 9" id="KW-0092">Biotin</keyword>
<dbReference type="Proteomes" id="UP000325122">
    <property type="component" value="Unassembled WGS sequence"/>
</dbReference>
<organism evidence="11 12">
    <name type="scientific">Alkalicaulis satelles</name>
    <dbReference type="NCBI Taxonomy" id="2609175"/>
    <lineage>
        <taxon>Bacteria</taxon>
        <taxon>Pseudomonadati</taxon>
        <taxon>Pseudomonadota</taxon>
        <taxon>Alphaproteobacteria</taxon>
        <taxon>Maricaulales</taxon>
        <taxon>Maricaulaceae</taxon>
        <taxon>Alkalicaulis</taxon>
    </lineage>
</organism>
<dbReference type="AlphaFoldDB" id="A0A5M6ZAL5"/>
<evidence type="ECO:0000256" key="2">
    <source>
        <dbReference type="ARBA" id="ARBA00005194"/>
    </source>
</evidence>
<dbReference type="NCBIfam" id="TIGR00531">
    <property type="entry name" value="BCCP"/>
    <property type="match status" value="1"/>
</dbReference>
<accession>A0A5M6ZAL5</accession>
<dbReference type="PRINTS" id="PR01071">
    <property type="entry name" value="ACOABIOTINCC"/>
</dbReference>
<keyword evidence="12" id="KW-1185">Reference proteome</keyword>
<evidence type="ECO:0000256" key="3">
    <source>
        <dbReference type="ARBA" id="ARBA00017562"/>
    </source>
</evidence>
<evidence type="ECO:0000259" key="10">
    <source>
        <dbReference type="PROSITE" id="PS50968"/>
    </source>
</evidence>
<evidence type="ECO:0000256" key="9">
    <source>
        <dbReference type="RuleBase" id="RU364072"/>
    </source>
</evidence>
<dbReference type="InterPro" id="IPR001249">
    <property type="entry name" value="AcCoA_biotinCC"/>
</dbReference>
<dbReference type="PROSITE" id="PS00188">
    <property type="entry name" value="BIOTIN"/>
    <property type="match status" value="1"/>
</dbReference>
<feature type="domain" description="Lipoyl-binding" evidence="10">
    <location>
        <begin position="91"/>
        <end position="167"/>
    </location>
</feature>
<evidence type="ECO:0000256" key="6">
    <source>
        <dbReference type="ARBA" id="ARBA00023098"/>
    </source>
</evidence>
<dbReference type="InterPro" id="IPR000089">
    <property type="entry name" value="Biotin_lipoyl"/>
</dbReference>
<dbReference type="InterPro" id="IPR001882">
    <property type="entry name" value="Biotin_BS"/>
</dbReference>
<sequence>MASTPSRPQSDAKFVRELAKILNDTDLTEIEVEHGDLKIRVARELPAAPAVHYAAAPAVTAAPAPAMVSTPAPAPAPAAAAEAKADPKSHAGAVNSPMVGTCYLRPSPDADAFKKTGDTVKEGETILLIEAMKTFNPITAPRSGKLAEILVEDAQPVEYGEPLFVII</sequence>
<dbReference type="GO" id="GO:0003989">
    <property type="term" value="F:acetyl-CoA carboxylase activity"/>
    <property type="evidence" value="ECO:0007669"/>
    <property type="project" value="InterPro"/>
</dbReference>
<dbReference type="GO" id="GO:0006633">
    <property type="term" value="P:fatty acid biosynthetic process"/>
    <property type="evidence" value="ECO:0007669"/>
    <property type="project" value="UniProtKB-UniPathway"/>
</dbReference>
<dbReference type="InterPro" id="IPR011053">
    <property type="entry name" value="Single_hybrid_motif"/>
</dbReference>
<evidence type="ECO:0000313" key="12">
    <source>
        <dbReference type="Proteomes" id="UP000325122"/>
    </source>
</evidence>
<reference evidence="11 12" key="1">
    <citation type="submission" date="2019-09" db="EMBL/GenBank/DDBJ databases">
        <authorList>
            <person name="Kevbrin V."/>
            <person name="Grouzdev D.S."/>
        </authorList>
    </citation>
    <scope>NUCLEOTIDE SEQUENCE [LARGE SCALE GENOMIC DNA]</scope>
    <source>
        <strain evidence="11 12">G-192</strain>
    </source>
</reference>
<dbReference type="GO" id="GO:0009317">
    <property type="term" value="C:acetyl-CoA carboxylase complex"/>
    <property type="evidence" value="ECO:0007669"/>
    <property type="project" value="InterPro"/>
</dbReference>
<evidence type="ECO:0000313" key="11">
    <source>
        <dbReference type="EMBL" id="KAA5801736.1"/>
    </source>
</evidence>
<keyword evidence="6 9" id="KW-0443">Lipid metabolism</keyword>
<gene>
    <name evidence="11" type="primary">accB</name>
    <name evidence="11" type="ORF">F1654_12690</name>
</gene>
<dbReference type="RefSeq" id="WP_150023923.1">
    <property type="nucleotide sequence ID" value="NZ_VWOJ01000004.1"/>
</dbReference>
<comment type="pathway">
    <text evidence="2 9">Lipid metabolism; fatty acid biosynthesis.</text>
</comment>
<name>A0A5M6ZAL5_9PROT</name>
<evidence type="ECO:0000256" key="1">
    <source>
        <dbReference type="ARBA" id="ARBA00003761"/>
    </source>
</evidence>
<dbReference type="Gene3D" id="2.40.50.100">
    <property type="match status" value="1"/>
</dbReference>
<dbReference type="PROSITE" id="PS50968">
    <property type="entry name" value="BIOTINYL_LIPOYL"/>
    <property type="match status" value="1"/>
</dbReference>
<dbReference type="EMBL" id="VWOJ01000004">
    <property type="protein sequence ID" value="KAA5801736.1"/>
    <property type="molecule type" value="Genomic_DNA"/>
</dbReference>
<comment type="caution">
    <text evidence="11">The sequence shown here is derived from an EMBL/GenBank/DDBJ whole genome shotgun (WGS) entry which is preliminary data.</text>
</comment>
<dbReference type="InterPro" id="IPR050709">
    <property type="entry name" value="Biotin_Carboxyl_Carrier/Decarb"/>
</dbReference>
<dbReference type="PANTHER" id="PTHR45266">
    <property type="entry name" value="OXALOACETATE DECARBOXYLASE ALPHA CHAIN"/>
    <property type="match status" value="1"/>
</dbReference>